<dbReference type="Gene3D" id="2.60.40.2230">
    <property type="entry name" value="Uncharacterised protein YcnI-like PF07987, DUF1775"/>
    <property type="match status" value="1"/>
</dbReference>
<name>A0ABN2UG75_9MICO</name>
<keyword evidence="3" id="KW-0732">Signal</keyword>
<evidence type="ECO:0000256" key="1">
    <source>
        <dbReference type="SAM" id="MobiDB-lite"/>
    </source>
</evidence>
<dbReference type="EMBL" id="BAAAPW010000002">
    <property type="protein sequence ID" value="GAA2036465.1"/>
    <property type="molecule type" value="Genomic_DNA"/>
</dbReference>
<feature type="region of interest" description="Disordered" evidence="1">
    <location>
        <begin position="182"/>
        <end position="216"/>
    </location>
</feature>
<evidence type="ECO:0000256" key="2">
    <source>
        <dbReference type="SAM" id="Phobius"/>
    </source>
</evidence>
<feature type="chain" id="PRO_5045900973" description="YncI copper-binding domain-containing protein" evidence="3">
    <location>
        <begin position="26"/>
        <end position="250"/>
    </location>
</feature>
<comment type="caution">
    <text evidence="5">The sequence shown here is derived from an EMBL/GenBank/DDBJ whole genome shotgun (WGS) entry which is preliminary data.</text>
</comment>
<keyword evidence="2" id="KW-0472">Membrane</keyword>
<keyword evidence="2" id="KW-1133">Transmembrane helix</keyword>
<keyword evidence="2" id="KW-0812">Transmembrane</keyword>
<protein>
    <recommendedName>
        <fullName evidence="4">YncI copper-binding domain-containing protein</fullName>
    </recommendedName>
</protein>
<dbReference type="RefSeq" id="WP_344373049.1">
    <property type="nucleotide sequence ID" value="NZ_BAAAPW010000002.1"/>
</dbReference>
<dbReference type="Proteomes" id="UP001501196">
    <property type="component" value="Unassembled WGS sequence"/>
</dbReference>
<feature type="transmembrane region" description="Helical" evidence="2">
    <location>
        <begin position="221"/>
        <end position="244"/>
    </location>
</feature>
<evidence type="ECO:0000259" key="4">
    <source>
        <dbReference type="Pfam" id="PF07987"/>
    </source>
</evidence>
<keyword evidence="6" id="KW-1185">Reference proteome</keyword>
<feature type="compositionally biased region" description="Basic and acidic residues" evidence="1">
    <location>
        <begin position="183"/>
        <end position="208"/>
    </location>
</feature>
<feature type="domain" description="YncI copper-binding" evidence="4">
    <location>
        <begin position="33"/>
        <end position="178"/>
    </location>
</feature>
<sequence>MRSITRTTTAAAATALGAGTLLALAAPLAAQAHVVVNPSATAAGSYAVLEFASGHGCDGSSTVSYTVDVPESILSVTPTLKSGWTVEKVMVDLAEPVEGAHGDVVAERVGQVVYTAGTPQPDGYRETFSMQVLLPEDAAGETLEFPVLQTCEQGSTEWNESAAADGSEPEHPAPAIAVTEATGDAHAHGDAAEGDEHADEHGDEHTEQAEATASTEGTVDVVGRVLGITGLAVGAAGLVVAIAATRRKGA</sequence>
<evidence type="ECO:0000256" key="3">
    <source>
        <dbReference type="SAM" id="SignalP"/>
    </source>
</evidence>
<dbReference type="InterPro" id="IPR038507">
    <property type="entry name" value="YcnI-like_sf"/>
</dbReference>
<accession>A0ABN2UG75</accession>
<dbReference type="InterPro" id="IPR012533">
    <property type="entry name" value="YcnI-copper_dom"/>
</dbReference>
<dbReference type="Pfam" id="PF07987">
    <property type="entry name" value="DUF1775"/>
    <property type="match status" value="1"/>
</dbReference>
<proteinExistence type="predicted"/>
<evidence type="ECO:0000313" key="6">
    <source>
        <dbReference type="Proteomes" id="UP001501196"/>
    </source>
</evidence>
<feature type="signal peptide" evidence="3">
    <location>
        <begin position="1"/>
        <end position="25"/>
    </location>
</feature>
<gene>
    <name evidence="5" type="ORF">GCM10009819_21330</name>
</gene>
<organism evidence="5 6">
    <name type="scientific">Agromyces tropicus</name>
    <dbReference type="NCBI Taxonomy" id="555371"/>
    <lineage>
        <taxon>Bacteria</taxon>
        <taxon>Bacillati</taxon>
        <taxon>Actinomycetota</taxon>
        <taxon>Actinomycetes</taxon>
        <taxon>Micrococcales</taxon>
        <taxon>Microbacteriaceae</taxon>
        <taxon>Agromyces</taxon>
    </lineage>
</organism>
<reference evidence="5 6" key="1">
    <citation type="journal article" date="2019" name="Int. J. Syst. Evol. Microbiol.">
        <title>The Global Catalogue of Microorganisms (GCM) 10K type strain sequencing project: providing services to taxonomists for standard genome sequencing and annotation.</title>
        <authorList>
            <consortium name="The Broad Institute Genomics Platform"/>
            <consortium name="The Broad Institute Genome Sequencing Center for Infectious Disease"/>
            <person name="Wu L."/>
            <person name="Ma J."/>
        </authorList>
    </citation>
    <scope>NUCLEOTIDE SEQUENCE [LARGE SCALE GENOMIC DNA]</scope>
    <source>
        <strain evidence="5 6">JCM 15672</strain>
    </source>
</reference>
<dbReference type="CDD" id="cd08545">
    <property type="entry name" value="YcnI_like"/>
    <property type="match status" value="1"/>
</dbReference>
<evidence type="ECO:0000313" key="5">
    <source>
        <dbReference type="EMBL" id="GAA2036465.1"/>
    </source>
</evidence>